<gene>
    <name evidence="4" type="ORF">D7V20_06490</name>
</gene>
<evidence type="ECO:0000313" key="5">
    <source>
        <dbReference type="Proteomes" id="UP000280405"/>
    </source>
</evidence>
<dbReference type="Pfam" id="PF13420">
    <property type="entry name" value="Acetyltransf_4"/>
    <property type="match status" value="1"/>
</dbReference>
<evidence type="ECO:0000259" key="3">
    <source>
        <dbReference type="PROSITE" id="PS51186"/>
    </source>
</evidence>
<dbReference type="RefSeq" id="WP_120383498.1">
    <property type="nucleotide sequence ID" value="NZ_RAXT01000008.1"/>
</dbReference>
<dbReference type="EMBL" id="RAXT01000008">
    <property type="protein sequence ID" value="RKG38914.1"/>
    <property type="molecule type" value="Genomic_DNA"/>
</dbReference>
<dbReference type="PANTHER" id="PTHR43072">
    <property type="entry name" value="N-ACETYLTRANSFERASE"/>
    <property type="match status" value="1"/>
</dbReference>
<dbReference type="Proteomes" id="UP000280405">
    <property type="component" value="Unassembled WGS sequence"/>
</dbReference>
<keyword evidence="1 4" id="KW-0808">Transferase</keyword>
<evidence type="ECO:0000313" key="4">
    <source>
        <dbReference type="EMBL" id="RKG38914.1"/>
    </source>
</evidence>
<keyword evidence="2" id="KW-0012">Acyltransferase</keyword>
<accession>A0A3A8F951</accession>
<dbReference type="InterPro" id="IPR000182">
    <property type="entry name" value="GNAT_dom"/>
</dbReference>
<evidence type="ECO:0000256" key="2">
    <source>
        <dbReference type="ARBA" id="ARBA00023315"/>
    </source>
</evidence>
<name>A0A3A8F951_9GAMM</name>
<keyword evidence="5" id="KW-1185">Reference proteome</keyword>
<dbReference type="AlphaFoldDB" id="A0A3A8F951"/>
<dbReference type="PANTHER" id="PTHR43072:SF23">
    <property type="entry name" value="UPF0039 PROTEIN C11D3.02C"/>
    <property type="match status" value="1"/>
</dbReference>
<dbReference type="InterPro" id="IPR016181">
    <property type="entry name" value="Acyl_CoA_acyltransferase"/>
</dbReference>
<dbReference type="PROSITE" id="PS51186">
    <property type="entry name" value="GNAT"/>
    <property type="match status" value="1"/>
</dbReference>
<reference evidence="4 5" key="1">
    <citation type="submission" date="2018-09" db="EMBL/GenBank/DDBJ databases">
        <title>The draft genome of Acinetobacter spp. strains.</title>
        <authorList>
            <person name="Qin J."/>
            <person name="Feng Y."/>
            <person name="Zong Z."/>
        </authorList>
    </citation>
    <scope>NUCLEOTIDE SEQUENCE [LARGE SCALE GENOMIC DNA]</scope>
    <source>
        <strain evidence="4 5">WCHAc060115</strain>
    </source>
</reference>
<sequence length="167" mass="19404">MNFRIRPAQISDLEHIMQIYNHEISTGLATWNSQLKTLEDYQQWFVDLTQQQFPILVAEELSSQAIAGFADYSSFRQINGYKQTVEHSVYIDPKFARQGLGKALMLQLIEYAKQHHIHVMVAAIDYENTGSIYLHTQLGFKQTGYMPQVGQKFGQWRDLVLMQLNFD</sequence>
<protein>
    <submittedName>
        <fullName evidence="4">N-acetyltransferase</fullName>
    </submittedName>
</protein>
<dbReference type="CDD" id="cd04301">
    <property type="entry name" value="NAT_SF"/>
    <property type="match status" value="1"/>
</dbReference>
<dbReference type="SUPFAM" id="SSF55729">
    <property type="entry name" value="Acyl-CoA N-acyltransferases (Nat)"/>
    <property type="match status" value="1"/>
</dbReference>
<proteinExistence type="predicted"/>
<organism evidence="4 5">
    <name type="scientific">Acinetobacter rongchengensis</name>
    <dbReference type="NCBI Taxonomy" id="2419601"/>
    <lineage>
        <taxon>Bacteria</taxon>
        <taxon>Pseudomonadati</taxon>
        <taxon>Pseudomonadota</taxon>
        <taxon>Gammaproteobacteria</taxon>
        <taxon>Moraxellales</taxon>
        <taxon>Moraxellaceae</taxon>
        <taxon>Acinetobacter</taxon>
    </lineage>
</organism>
<evidence type="ECO:0000256" key="1">
    <source>
        <dbReference type="ARBA" id="ARBA00022679"/>
    </source>
</evidence>
<dbReference type="GO" id="GO:0016747">
    <property type="term" value="F:acyltransferase activity, transferring groups other than amino-acyl groups"/>
    <property type="evidence" value="ECO:0007669"/>
    <property type="project" value="InterPro"/>
</dbReference>
<dbReference type="OrthoDB" id="5459937at2"/>
<dbReference type="Gene3D" id="3.40.630.30">
    <property type="match status" value="1"/>
</dbReference>
<comment type="caution">
    <text evidence="4">The sequence shown here is derived from an EMBL/GenBank/DDBJ whole genome shotgun (WGS) entry which is preliminary data.</text>
</comment>
<feature type="domain" description="N-acetyltransferase" evidence="3">
    <location>
        <begin position="3"/>
        <end position="167"/>
    </location>
</feature>